<reference evidence="1" key="1">
    <citation type="submission" date="2008-06" db="EMBL/GenBank/DDBJ databases">
        <authorList>
            <person name="Lorenzi H."/>
            <person name="Inman J."/>
            <person name="Miller J."/>
            <person name="Schobel S."/>
            <person name="Amedeo P."/>
            <person name="Caler E.V."/>
            <person name="da Silva J."/>
        </authorList>
    </citation>
    <scope>NUCLEOTIDE SEQUENCE [LARGE SCALE GENOMIC DNA]</scope>
    <source>
        <strain evidence="1">RN66</strain>
    </source>
</reference>
<gene>
    <name evidence="1" type="ORF">CMU_040850</name>
</gene>
<dbReference type="STRING" id="441375.B6A9X4"/>
<protein>
    <recommendedName>
        <fullName evidence="3">Transcription initiation factor IIF subunit alpha</fullName>
    </recommendedName>
</protein>
<dbReference type="GeneID" id="6994567"/>
<dbReference type="VEuPathDB" id="CryptoDB:CMU_040850"/>
<evidence type="ECO:0000313" key="1">
    <source>
        <dbReference type="EMBL" id="EEA05015.1"/>
    </source>
</evidence>
<dbReference type="eggNOG" id="ENOG502S82W">
    <property type="taxonomic scope" value="Eukaryota"/>
</dbReference>
<dbReference type="AlphaFoldDB" id="B6A9X4"/>
<dbReference type="OMA" id="ICKMETT"/>
<accession>B6A9X4</accession>
<keyword evidence="2" id="KW-1185">Reference proteome</keyword>
<dbReference type="EMBL" id="DS989726">
    <property type="protein sequence ID" value="EEA05015.1"/>
    <property type="molecule type" value="Genomic_DNA"/>
</dbReference>
<evidence type="ECO:0000313" key="2">
    <source>
        <dbReference type="Proteomes" id="UP000001460"/>
    </source>
</evidence>
<dbReference type="RefSeq" id="XP_002139364.1">
    <property type="nucleotide sequence ID" value="XM_002139328.1"/>
</dbReference>
<evidence type="ECO:0008006" key="3">
    <source>
        <dbReference type="Google" id="ProtNLM"/>
    </source>
</evidence>
<organism evidence="1 2">
    <name type="scientific">Cryptosporidium muris (strain RN66)</name>
    <dbReference type="NCBI Taxonomy" id="441375"/>
    <lineage>
        <taxon>Eukaryota</taxon>
        <taxon>Sar</taxon>
        <taxon>Alveolata</taxon>
        <taxon>Apicomplexa</taxon>
        <taxon>Conoidasida</taxon>
        <taxon>Coccidia</taxon>
        <taxon>Eucoccidiorida</taxon>
        <taxon>Eimeriorina</taxon>
        <taxon>Cryptosporidiidae</taxon>
        <taxon>Cryptosporidium</taxon>
    </lineage>
</organism>
<dbReference type="Proteomes" id="UP000001460">
    <property type="component" value="Unassembled WGS sequence"/>
</dbReference>
<proteinExistence type="predicted"/>
<name>B6A9X4_CRYMR</name>
<sequence length="467" mass="53243">MSDYSEYFEEVRDVTSKPLIMSNNNASFCFFGRFSIPTYAHHMSGMLFVEYDTNYDDHRAKTAVKHEYSLDTGLTQKISYHNMRIRDSNSRQCIGKPVAIDCKNYIVIIDKGSYFEVKPLKGMLIFHPDVRSKHDSNSDIAEIIKRDYIVRDAAMTAKIHESKLQTKVEVDVEEADDYEERLSMRTSRPKKSNLKPNTISRRIEDRLDDIYDQDFGLKEQEKKRRLAALASKSEKKVDDLRVIESALSLTTLKKSNINWDYDGDGQMSDDDDEYIDGNEANIGSNREDMNIPDNGGIDSLNSEEEDGPDEILTEYGQTLKTMIANQQDMEADDELNAYSDEVEDDAESRSNVSGTAPITAGIPTNVKILTQDSQQKFTTRSPTVSSVISSATCGNTRNLESEVIRKLSLAGGRMQIKAFLDAMKVKKKNKYFEDIQEVIKKVADTHTEYHGNTKMSYITLRNNYRQR</sequence>
<dbReference type="OrthoDB" id="343414at2759"/>